<sequence>MEFSLSYLIRSLHAMMQVEAFQLRLSKILRLLCWVSRRLSWRQLLSGNFCRMASGRDHADNFGTDSQSWFNLSHRDTADTQLPNVLSADSQLPYSQMPVAPFGLPPVRYPRMPSPHMLFGTPLENAGSGPSNIPFLPRANFAASAPVVQPTPSDLEWERAMAGPSNSNFPRPSSAPNPNIDREAGCPDVNSGKNSKRKNMTWLPWQAEALIECKKAQAIEEENREGRERCQSAEQKWQDIQRKIRVRGIECEVSQLKNKWESLQSDYKNVYDWNKKSGNGNYFAMDRKERRKKDLSPNLSESQYLLIHSFKGKKDNINLPCMTKSFKGLPPDEPQTGNECEVAGDERSGELPCTPEENREPLPQHTETSSKANSGIRERKRNKSSSGHSVSKQMAGMTDKVCIVEEKKLDFMREAEVARLEVAKDQIASIIEQTQSLSSASGRMADNLDRIADSIHTVRQ</sequence>
<reference evidence="3 4" key="1">
    <citation type="submission" date="2024-09" db="EMBL/GenBank/DDBJ databases">
        <title>Chromosome-scale assembly of Riccia sorocarpa.</title>
        <authorList>
            <person name="Paukszto L."/>
        </authorList>
    </citation>
    <scope>NUCLEOTIDE SEQUENCE [LARGE SCALE GENOMIC DNA]</scope>
    <source>
        <strain evidence="3">LP-2024</strain>
        <tissue evidence="3">Aerial parts of the thallus</tissue>
    </source>
</reference>
<feature type="region of interest" description="Disordered" evidence="1">
    <location>
        <begin position="161"/>
        <end position="197"/>
    </location>
</feature>
<evidence type="ECO:0000256" key="1">
    <source>
        <dbReference type="SAM" id="MobiDB-lite"/>
    </source>
</evidence>
<dbReference type="EMBL" id="JBJQOH010000003">
    <property type="protein sequence ID" value="KAL3693835.1"/>
    <property type="molecule type" value="Genomic_DNA"/>
</dbReference>
<comment type="caution">
    <text evidence="3">The sequence shown here is derived from an EMBL/GenBank/DDBJ whole genome shotgun (WGS) entry which is preliminary data.</text>
</comment>
<feature type="domain" description="Myb/SANT-like DNA-binding" evidence="2">
    <location>
        <begin position="202"/>
        <end position="280"/>
    </location>
</feature>
<keyword evidence="4" id="KW-1185">Reference proteome</keyword>
<proteinExistence type="predicted"/>
<dbReference type="PANTHER" id="PTHR33492:SF11">
    <property type="entry name" value="OS04G0670900 PROTEIN"/>
    <property type="match status" value="1"/>
</dbReference>
<feature type="region of interest" description="Disordered" evidence="1">
    <location>
        <begin position="326"/>
        <end position="395"/>
    </location>
</feature>
<evidence type="ECO:0000259" key="2">
    <source>
        <dbReference type="Pfam" id="PF13837"/>
    </source>
</evidence>
<accession>A0ABD3HU89</accession>
<evidence type="ECO:0000313" key="4">
    <source>
        <dbReference type="Proteomes" id="UP001633002"/>
    </source>
</evidence>
<dbReference type="PANTHER" id="PTHR33492">
    <property type="entry name" value="OSJNBA0043A12.37 PROTEIN-RELATED"/>
    <property type="match status" value="1"/>
</dbReference>
<dbReference type="Gene3D" id="1.10.10.60">
    <property type="entry name" value="Homeodomain-like"/>
    <property type="match status" value="1"/>
</dbReference>
<dbReference type="Proteomes" id="UP001633002">
    <property type="component" value="Unassembled WGS sequence"/>
</dbReference>
<feature type="compositionally biased region" description="Polar residues" evidence="1">
    <location>
        <begin position="164"/>
        <end position="177"/>
    </location>
</feature>
<dbReference type="AlphaFoldDB" id="A0ABD3HU89"/>
<protein>
    <recommendedName>
        <fullName evidence="2">Myb/SANT-like DNA-binding domain-containing protein</fullName>
    </recommendedName>
</protein>
<name>A0ABD3HU89_9MARC</name>
<dbReference type="InterPro" id="IPR044822">
    <property type="entry name" value="Myb_DNA-bind_4"/>
</dbReference>
<evidence type="ECO:0000313" key="3">
    <source>
        <dbReference type="EMBL" id="KAL3693835.1"/>
    </source>
</evidence>
<organism evidence="3 4">
    <name type="scientific">Riccia sorocarpa</name>
    <dbReference type="NCBI Taxonomy" id="122646"/>
    <lineage>
        <taxon>Eukaryota</taxon>
        <taxon>Viridiplantae</taxon>
        <taxon>Streptophyta</taxon>
        <taxon>Embryophyta</taxon>
        <taxon>Marchantiophyta</taxon>
        <taxon>Marchantiopsida</taxon>
        <taxon>Marchantiidae</taxon>
        <taxon>Marchantiales</taxon>
        <taxon>Ricciaceae</taxon>
        <taxon>Riccia</taxon>
    </lineage>
</organism>
<dbReference type="Pfam" id="PF13837">
    <property type="entry name" value="Myb_DNA-bind_4"/>
    <property type="match status" value="1"/>
</dbReference>
<gene>
    <name evidence="3" type="ORF">R1sor_007486</name>
</gene>